<feature type="transmembrane region" description="Helical" evidence="9">
    <location>
        <begin position="780"/>
        <end position="802"/>
    </location>
</feature>
<keyword evidence="8" id="KW-0902">Two-component regulatory system</keyword>
<dbReference type="Gene3D" id="2.130.10.10">
    <property type="entry name" value="YVTN repeat-like/Quinoprotein amine dehydrogenase"/>
    <property type="match status" value="3"/>
</dbReference>
<dbReference type="InterPro" id="IPR003594">
    <property type="entry name" value="HATPase_dom"/>
</dbReference>
<dbReference type="EMBL" id="CP032157">
    <property type="protein sequence ID" value="AXY72809.1"/>
    <property type="molecule type" value="Genomic_DNA"/>
</dbReference>
<sequence length="1023" mass="115881">MELIKNLYLIMPFKQILKLIVFLLTGLYSYGQPSSLLFSHLNVNNGLSQGVNNCIYKDSRGYVWISSFDGLNRFDGLACTVYRENLQDTLAIQGTLFLNILEDKKGNLWIGSNKGLNFYDRIHDRFLNYLLPGRKSDEQICSPFYIDDKNRVWLQAGSDIFRFDPGNQQYQLLHHFAIPGNLFIKTIPAEQFHQLEQLYTIVNNSPEVYKGNINQNSIQWTPLIGLLPVSDLHFNTLLPAPAGLWIGSNAGVLFYDQGRIQFRLDRFGNEEARDVTTLLLDKNSMLWFGTRRQGLFVADTQQKIIRNHYISSALNAYSISGNQLQYLYTDQENHLWASVWGKGVDYVSLDKFRFHHHLTNEDAVEYGIDNFIRSIIETDDHQFWCGTQSDGILILDKEKKPTGKIKTGLPPAIEHLYKDKKGNVWAATFSGLFVINPVTKKNIKVAGADPNYLPASHQFNFITQLADGQMLASSNAGLFLVDQERGHFSTIPVKGVPGNDVYLTSFCDNTGNIYISRAFKGFITGTLQGDSFTIKKDFPYKATIKCFTETNDGHVWIGSTIGLMKFNKLSCSVDKIYTTNDGLSNQYIYGVLPDNEALWVSTNAGINRLQLSNNSIKSFDAGDGLQSNEFNTYSFCRATDGELLFGGVNGLNSFSPSAIHKYPYSPQLQLSALQINDAVPAPGLNTSELKTVSLRPDQNTLSFQFTVLDFAKPGANKLFYTLQGYDKNWIAASNKSLIRYANLPPGNYTLLAKAINSEKVEGVDIYKLPVIVLPPFWKTWWFTLLLILTMILLLYFFIRSYLERQLQKQRAMMEKELAIEQERTRMACELHDGLGSMLSGIKYSFSAMKNQLDLNESQQVMFHSNIDKLNESIIELRNITHSMASDSLLKYGLDNSLRDYCNNMSQPGELDISFKALHTEKVKLSEEQSFHIFRIMQELLQNIVKHAGAAHAIVQISYHDRKLYIAVEDDGNGFDMNSTVRKDGMGLKNIESRIKILKGRMDYQTAPSKGTSVLIEIPCKENR</sequence>
<evidence type="ECO:0000256" key="1">
    <source>
        <dbReference type="ARBA" id="ARBA00000085"/>
    </source>
</evidence>
<evidence type="ECO:0000313" key="12">
    <source>
        <dbReference type="Proteomes" id="UP000263900"/>
    </source>
</evidence>
<proteinExistence type="predicted"/>
<dbReference type="Pfam" id="PF02518">
    <property type="entry name" value="HATPase_c"/>
    <property type="match status" value="1"/>
</dbReference>
<dbReference type="InterPro" id="IPR011712">
    <property type="entry name" value="Sig_transdc_His_kin_sub3_dim/P"/>
</dbReference>
<dbReference type="Pfam" id="PF07494">
    <property type="entry name" value="Reg_prop"/>
    <property type="match status" value="1"/>
</dbReference>
<evidence type="ECO:0000256" key="5">
    <source>
        <dbReference type="ARBA" id="ARBA00022741"/>
    </source>
</evidence>
<dbReference type="InterPro" id="IPR013783">
    <property type="entry name" value="Ig-like_fold"/>
</dbReference>
<keyword evidence="4" id="KW-0808">Transferase</keyword>
<dbReference type="InterPro" id="IPR011123">
    <property type="entry name" value="Y_Y_Y"/>
</dbReference>
<evidence type="ECO:0000256" key="2">
    <source>
        <dbReference type="ARBA" id="ARBA00012438"/>
    </source>
</evidence>
<keyword evidence="9" id="KW-1133">Transmembrane helix</keyword>
<evidence type="ECO:0000313" key="11">
    <source>
        <dbReference type="EMBL" id="AXY72809.1"/>
    </source>
</evidence>
<comment type="catalytic activity">
    <reaction evidence="1">
        <text>ATP + protein L-histidine = ADP + protein N-phospho-L-histidine.</text>
        <dbReference type="EC" id="2.7.13.3"/>
    </reaction>
</comment>
<evidence type="ECO:0000256" key="6">
    <source>
        <dbReference type="ARBA" id="ARBA00022777"/>
    </source>
</evidence>
<dbReference type="InterPro" id="IPR050482">
    <property type="entry name" value="Sensor_HK_TwoCompSys"/>
</dbReference>
<accession>A0A3B7MHZ0</accession>
<dbReference type="KEGG" id="pseg:D3H65_01975"/>
<dbReference type="Pfam" id="PF07730">
    <property type="entry name" value="HisKA_3"/>
    <property type="match status" value="1"/>
</dbReference>
<dbReference type="Gene3D" id="2.60.40.10">
    <property type="entry name" value="Immunoglobulins"/>
    <property type="match status" value="1"/>
</dbReference>
<evidence type="ECO:0000256" key="4">
    <source>
        <dbReference type="ARBA" id="ARBA00022679"/>
    </source>
</evidence>
<dbReference type="PROSITE" id="PS50109">
    <property type="entry name" value="HIS_KIN"/>
    <property type="match status" value="1"/>
</dbReference>
<dbReference type="AlphaFoldDB" id="A0A3B7MHZ0"/>
<reference evidence="11 12" key="1">
    <citation type="submission" date="2018-09" db="EMBL/GenBank/DDBJ databases">
        <title>Genome sequencing of strain 6GH32-13.</title>
        <authorList>
            <person name="Weon H.-Y."/>
            <person name="Heo J."/>
            <person name="Kwon S.-W."/>
        </authorList>
    </citation>
    <scope>NUCLEOTIDE SEQUENCE [LARGE SCALE GENOMIC DNA]</scope>
    <source>
        <strain evidence="11 12">5GH32-13</strain>
    </source>
</reference>
<dbReference type="Gene3D" id="3.30.565.10">
    <property type="entry name" value="Histidine kinase-like ATPase, C-terminal domain"/>
    <property type="match status" value="1"/>
</dbReference>
<dbReference type="SMART" id="SM00387">
    <property type="entry name" value="HATPase_c"/>
    <property type="match status" value="1"/>
</dbReference>
<dbReference type="GO" id="GO:0000155">
    <property type="term" value="F:phosphorelay sensor kinase activity"/>
    <property type="evidence" value="ECO:0007669"/>
    <property type="project" value="InterPro"/>
</dbReference>
<keyword evidence="3" id="KW-0597">Phosphoprotein</keyword>
<keyword evidence="7" id="KW-0067">ATP-binding</keyword>
<evidence type="ECO:0000256" key="8">
    <source>
        <dbReference type="ARBA" id="ARBA00023012"/>
    </source>
</evidence>
<dbReference type="EC" id="2.7.13.3" evidence="2"/>
<dbReference type="InterPro" id="IPR036890">
    <property type="entry name" value="HATPase_C_sf"/>
</dbReference>
<evidence type="ECO:0000256" key="3">
    <source>
        <dbReference type="ARBA" id="ARBA00022553"/>
    </source>
</evidence>
<evidence type="ECO:0000259" key="10">
    <source>
        <dbReference type="PROSITE" id="PS50109"/>
    </source>
</evidence>
<protein>
    <recommendedName>
        <fullName evidence="2">histidine kinase</fullName>
        <ecNumber evidence="2">2.7.13.3</ecNumber>
    </recommendedName>
</protein>
<dbReference type="GO" id="GO:0046983">
    <property type="term" value="F:protein dimerization activity"/>
    <property type="evidence" value="ECO:0007669"/>
    <property type="project" value="InterPro"/>
</dbReference>
<dbReference type="SUPFAM" id="SSF63829">
    <property type="entry name" value="Calcium-dependent phosphotriesterase"/>
    <property type="match status" value="1"/>
</dbReference>
<evidence type="ECO:0000256" key="7">
    <source>
        <dbReference type="ARBA" id="ARBA00022840"/>
    </source>
</evidence>
<dbReference type="InterPro" id="IPR011110">
    <property type="entry name" value="Reg_prop"/>
</dbReference>
<name>A0A3B7MHZ0_9BACT</name>
<dbReference type="OrthoDB" id="9778366at2"/>
<gene>
    <name evidence="11" type="ORF">D3H65_01975</name>
</gene>
<organism evidence="11 12">
    <name type="scientific">Paraflavitalea soli</name>
    <dbReference type="NCBI Taxonomy" id="2315862"/>
    <lineage>
        <taxon>Bacteria</taxon>
        <taxon>Pseudomonadati</taxon>
        <taxon>Bacteroidota</taxon>
        <taxon>Chitinophagia</taxon>
        <taxon>Chitinophagales</taxon>
        <taxon>Chitinophagaceae</taxon>
        <taxon>Paraflavitalea</taxon>
    </lineage>
</organism>
<dbReference type="SUPFAM" id="SSF69322">
    <property type="entry name" value="Tricorn protease domain 2"/>
    <property type="match status" value="1"/>
</dbReference>
<feature type="domain" description="Histidine kinase" evidence="10">
    <location>
        <begin position="932"/>
        <end position="1021"/>
    </location>
</feature>
<evidence type="ECO:0000256" key="9">
    <source>
        <dbReference type="SAM" id="Phobius"/>
    </source>
</evidence>
<dbReference type="InterPro" id="IPR005467">
    <property type="entry name" value="His_kinase_dom"/>
</dbReference>
<keyword evidence="9" id="KW-0472">Membrane</keyword>
<dbReference type="SUPFAM" id="SSF55874">
    <property type="entry name" value="ATPase domain of HSP90 chaperone/DNA topoisomerase II/histidine kinase"/>
    <property type="match status" value="1"/>
</dbReference>
<keyword evidence="9" id="KW-0812">Transmembrane</keyword>
<dbReference type="PANTHER" id="PTHR24421">
    <property type="entry name" value="NITRATE/NITRITE SENSOR PROTEIN NARX-RELATED"/>
    <property type="match status" value="1"/>
</dbReference>
<dbReference type="GO" id="GO:0005524">
    <property type="term" value="F:ATP binding"/>
    <property type="evidence" value="ECO:0007669"/>
    <property type="project" value="UniProtKB-KW"/>
</dbReference>
<dbReference type="Gene3D" id="1.20.5.1930">
    <property type="match status" value="1"/>
</dbReference>
<dbReference type="CDD" id="cd16917">
    <property type="entry name" value="HATPase_UhpB-NarQ-NarX-like"/>
    <property type="match status" value="1"/>
</dbReference>
<dbReference type="InterPro" id="IPR015943">
    <property type="entry name" value="WD40/YVTN_repeat-like_dom_sf"/>
</dbReference>
<keyword evidence="12" id="KW-1185">Reference proteome</keyword>
<dbReference type="Proteomes" id="UP000263900">
    <property type="component" value="Chromosome"/>
</dbReference>
<keyword evidence="5" id="KW-0547">Nucleotide-binding</keyword>
<dbReference type="PANTHER" id="PTHR24421:SF10">
    <property type="entry name" value="NITRATE_NITRITE SENSOR PROTEIN NARQ"/>
    <property type="match status" value="1"/>
</dbReference>
<dbReference type="GO" id="GO:0016020">
    <property type="term" value="C:membrane"/>
    <property type="evidence" value="ECO:0007669"/>
    <property type="project" value="InterPro"/>
</dbReference>
<keyword evidence="6" id="KW-0418">Kinase</keyword>
<dbReference type="Pfam" id="PF07495">
    <property type="entry name" value="Y_Y_Y"/>
    <property type="match status" value="1"/>
</dbReference>